<evidence type="ECO:0000313" key="3">
    <source>
        <dbReference type="EMBL" id="MBT9281886.1"/>
    </source>
</evidence>
<accession>A0A947G8Y5</accession>
<dbReference type="InterPro" id="IPR029069">
    <property type="entry name" value="HotDog_dom_sf"/>
</dbReference>
<dbReference type="InterPro" id="IPR052723">
    <property type="entry name" value="Acyl-CoA_thioesterase_PaaI"/>
</dbReference>
<sequence length="137" mass="14577">MVQKPGNRVESLNAFNRLLGIRVLEETPDGARAELVVRPEFFNSMEGIVHGGVVSTLLDVVMGHAAAPHQDGVQQSVTAEFKVNFLRPATGERLVAASRIVKRGRRLVVATAEAYGGDGALVAVALGTYALRGEVGR</sequence>
<protein>
    <submittedName>
        <fullName evidence="3">PaaI family thioesterase</fullName>
    </submittedName>
</protein>
<evidence type="ECO:0000256" key="1">
    <source>
        <dbReference type="ARBA" id="ARBA00022801"/>
    </source>
</evidence>
<dbReference type="CDD" id="cd03443">
    <property type="entry name" value="PaaI_thioesterase"/>
    <property type="match status" value="1"/>
</dbReference>
<dbReference type="InterPro" id="IPR003736">
    <property type="entry name" value="PAAI_dom"/>
</dbReference>
<organism evidence="3 4">
    <name type="scientific">Hydrogenibacillus schlegelii</name>
    <name type="common">Bacillus schlegelii</name>
    <dbReference type="NCBI Taxonomy" id="1484"/>
    <lineage>
        <taxon>Bacteria</taxon>
        <taxon>Bacillati</taxon>
        <taxon>Bacillota</taxon>
        <taxon>Bacilli</taxon>
        <taxon>Bacillales</taxon>
        <taxon>Bacillales Family X. Incertae Sedis</taxon>
        <taxon>Hydrogenibacillus</taxon>
    </lineage>
</organism>
<evidence type="ECO:0000313" key="4">
    <source>
        <dbReference type="Proteomes" id="UP000748108"/>
    </source>
</evidence>
<dbReference type="SUPFAM" id="SSF54637">
    <property type="entry name" value="Thioesterase/thiol ester dehydrase-isomerase"/>
    <property type="match status" value="1"/>
</dbReference>
<dbReference type="InterPro" id="IPR006683">
    <property type="entry name" value="Thioestr_dom"/>
</dbReference>
<gene>
    <name evidence="3" type="ORF">KM312_04410</name>
</gene>
<comment type="caution">
    <text evidence="3">The sequence shown here is derived from an EMBL/GenBank/DDBJ whole genome shotgun (WGS) entry which is preliminary data.</text>
</comment>
<evidence type="ECO:0000259" key="2">
    <source>
        <dbReference type="Pfam" id="PF03061"/>
    </source>
</evidence>
<dbReference type="Gene3D" id="3.10.129.10">
    <property type="entry name" value="Hotdog Thioesterase"/>
    <property type="match status" value="1"/>
</dbReference>
<dbReference type="GO" id="GO:0016289">
    <property type="term" value="F:acyl-CoA hydrolase activity"/>
    <property type="evidence" value="ECO:0007669"/>
    <property type="project" value="UniProtKB-ARBA"/>
</dbReference>
<reference evidence="3" key="1">
    <citation type="journal article" date="2021" name="Microbiology">
        <title>Metagenomic Analysis of the Microbial Community in the Underground Coal Fire Area (Kemerovo Region, Russia) Revealed Predominance of Thermophilic Members of the Phyla Deinococcus-thermus, Aquificae, and Firmicutes.</title>
        <authorList>
            <person name="Kadnikov V."/>
            <person name="Mardanov A.V."/>
            <person name="Beletsky A.V."/>
            <person name="Karnachuk O.V."/>
            <person name="Ravin N.V."/>
        </authorList>
    </citation>
    <scope>NUCLEOTIDE SEQUENCE</scope>
    <source>
        <strain evidence="3">RBS10-49</strain>
    </source>
</reference>
<dbReference type="PANTHER" id="PTHR42856:SF1">
    <property type="entry name" value="ACYL-COENZYME A THIOESTERASE PAAI"/>
    <property type="match status" value="1"/>
</dbReference>
<feature type="domain" description="Thioesterase" evidence="2">
    <location>
        <begin position="47"/>
        <end position="122"/>
    </location>
</feature>
<proteinExistence type="predicted"/>
<dbReference type="Pfam" id="PF03061">
    <property type="entry name" value="4HBT"/>
    <property type="match status" value="1"/>
</dbReference>
<name>A0A947G8Y5_HYDSH</name>
<dbReference type="Proteomes" id="UP000748108">
    <property type="component" value="Unassembled WGS sequence"/>
</dbReference>
<dbReference type="AlphaFoldDB" id="A0A947G8Y5"/>
<dbReference type="EMBL" id="JAHHQF010000045">
    <property type="protein sequence ID" value="MBT9281886.1"/>
    <property type="molecule type" value="Genomic_DNA"/>
</dbReference>
<dbReference type="NCBIfam" id="TIGR00369">
    <property type="entry name" value="unchar_dom_1"/>
    <property type="match status" value="1"/>
</dbReference>
<keyword evidence="1" id="KW-0378">Hydrolase</keyword>
<dbReference type="PANTHER" id="PTHR42856">
    <property type="entry name" value="ACYL-COENZYME A THIOESTERASE PAAI"/>
    <property type="match status" value="1"/>
</dbReference>